<dbReference type="SUPFAM" id="SSF103473">
    <property type="entry name" value="MFS general substrate transporter"/>
    <property type="match status" value="1"/>
</dbReference>
<keyword evidence="5 7" id="KW-0472">Membrane</keyword>
<evidence type="ECO:0000256" key="6">
    <source>
        <dbReference type="SAM" id="MobiDB-lite"/>
    </source>
</evidence>
<dbReference type="InterPro" id="IPR036259">
    <property type="entry name" value="MFS_trans_sf"/>
</dbReference>
<comment type="subcellular location">
    <subcellularLocation>
        <location evidence="1">Cell membrane</location>
        <topology evidence="1">Multi-pass membrane protein</topology>
    </subcellularLocation>
</comment>
<organism evidence="8 9">
    <name type="scientific">Actinoplanes oblitus</name>
    <dbReference type="NCBI Taxonomy" id="3040509"/>
    <lineage>
        <taxon>Bacteria</taxon>
        <taxon>Bacillati</taxon>
        <taxon>Actinomycetota</taxon>
        <taxon>Actinomycetes</taxon>
        <taxon>Micromonosporales</taxon>
        <taxon>Micromonosporaceae</taxon>
        <taxon>Actinoplanes</taxon>
    </lineage>
</organism>
<evidence type="ECO:0000256" key="2">
    <source>
        <dbReference type="ARBA" id="ARBA00022475"/>
    </source>
</evidence>
<dbReference type="Proteomes" id="UP001240150">
    <property type="component" value="Chromosome"/>
</dbReference>
<evidence type="ECO:0000256" key="5">
    <source>
        <dbReference type="ARBA" id="ARBA00023136"/>
    </source>
</evidence>
<evidence type="ECO:0000256" key="3">
    <source>
        <dbReference type="ARBA" id="ARBA00022692"/>
    </source>
</evidence>
<feature type="region of interest" description="Disordered" evidence="6">
    <location>
        <begin position="188"/>
        <end position="212"/>
    </location>
</feature>
<feature type="transmembrane region" description="Helical" evidence="7">
    <location>
        <begin position="164"/>
        <end position="183"/>
    </location>
</feature>
<evidence type="ECO:0000256" key="7">
    <source>
        <dbReference type="SAM" id="Phobius"/>
    </source>
</evidence>
<sequence>MRGWTEFRSHTWLCVVVAQATVWQAVWAGAVLVIGPGVADRHFGPAGWGALLGAQMAGAIAGGLLALRWQPSRAVAYGVALTGVSAALPLALGLAPNLALLVPVAFLVGAAMEQVGVAATVAVQDHIPPDRLARVASYQLLGATAAVPVGQTLAGPLATHLGDLPVLTGAAALIAASTLASMASPDVRNLRHRPADDPLAATARSQTCDQAR</sequence>
<feature type="transmembrane region" description="Helical" evidence="7">
    <location>
        <begin position="135"/>
        <end position="158"/>
    </location>
</feature>
<evidence type="ECO:0000256" key="4">
    <source>
        <dbReference type="ARBA" id="ARBA00022989"/>
    </source>
</evidence>
<evidence type="ECO:0000313" key="8">
    <source>
        <dbReference type="EMBL" id="WIN00632.1"/>
    </source>
</evidence>
<protein>
    <submittedName>
        <fullName evidence="8">MFS transporter</fullName>
    </submittedName>
</protein>
<feature type="transmembrane region" description="Helical" evidence="7">
    <location>
        <begin position="74"/>
        <end position="92"/>
    </location>
</feature>
<keyword evidence="9" id="KW-1185">Reference proteome</keyword>
<keyword evidence="4 7" id="KW-1133">Transmembrane helix</keyword>
<reference evidence="8 9" key="1">
    <citation type="submission" date="2023-06" db="EMBL/GenBank/DDBJ databases">
        <authorList>
            <person name="Yushchuk O."/>
            <person name="Binda E."/>
            <person name="Ruckert-Reed C."/>
            <person name="Fedorenko V."/>
            <person name="Kalinowski J."/>
            <person name="Marinelli F."/>
        </authorList>
    </citation>
    <scope>NUCLEOTIDE SEQUENCE [LARGE SCALE GENOMIC DNA]</scope>
    <source>
        <strain evidence="8 9">NRRL 3884</strain>
    </source>
</reference>
<evidence type="ECO:0000313" key="9">
    <source>
        <dbReference type="Proteomes" id="UP001240150"/>
    </source>
</evidence>
<gene>
    <name evidence="8" type="ORF">ACTOB_004347</name>
</gene>
<name>A0ABY8WRU6_9ACTN</name>
<keyword evidence="3 7" id="KW-0812">Transmembrane</keyword>
<dbReference type="Gene3D" id="1.20.1250.20">
    <property type="entry name" value="MFS general substrate transporter like domains"/>
    <property type="match status" value="1"/>
</dbReference>
<feature type="transmembrane region" description="Helical" evidence="7">
    <location>
        <begin position="12"/>
        <end position="34"/>
    </location>
</feature>
<proteinExistence type="predicted"/>
<accession>A0ABY8WRU6</accession>
<dbReference type="EMBL" id="CP126980">
    <property type="protein sequence ID" value="WIN00632.1"/>
    <property type="molecule type" value="Genomic_DNA"/>
</dbReference>
<feature type="transmembrane region" description="Helical" evidence="7">
    <location>
        <begin position="98"/>
        <end position="123"/>
    </location>
</feature>
<dbReference type="PANTHER" id="PTHR23513">
    <property type="entry name" value="INTEGRAL MEMBRANE EFFLUX PROTEIN-RELATED"/>
    <property type="match status" value="1"/>
</dbReference>
<evidence type="ECO:0000256" key="1">
    <source>
        <dbReference type="ARBA" id="ARBA00004651"/>
    </source>
</evidence>
<keyword evidence="2" id="KW-1003">Cell membrane</keyword>
<dbReference type="PANTHER" id="PTHR23513:SF11">
    <property type="entry name" value="STAPHYLOFERRIN A TRANSPORTER"/>
    <property type="match status" value="1"/>
</dbReference>
<dbReference type="RefSeq" id="WP_284922161.1">
    <property type="nucleotide sequence ID" value="NZ_CP126980.1"/>
</dbReference>
<feature type="compositionally biased region" description="Polar residues" evidence="6">
    <location>
        <begin position="203"/>
        <end position="212"/>
    </location>
</feature>
<feature type="transmembrane region" description="Helical" evidence="7">
    <location>
        <begin position="46"/>
        <end position="67"/>
    </location>
</feature>